<dbReference type="AlphaFoldDB" id="A0A3S4ZZL9"/>
<protein>
    <submittedName>
        <fullName evidence="1">Uncharacterized protein</fullName>
    </submittedName>
</protein>
<evidence type="ECO:0000313" key="1">
    <source>
        <dbReference type="EMBL" id="VEL15899.1"/>
    </source>
</evidence>
<proteinExistence type="predicted"/>
<keyword evidence="2" id="KW-1185">Reference proteome</keyword>
<gene>
    <name evidence="1" type="ORF">PXEA_LOCUS9339</name>
</gene>
<organism evidence="1 2">
    <name type="scientific">Protopolystoma xenopodis</name>
    <dbReference type="NCBI Taxonomy" id="117903"/>
    <lineage>
        <taxon>Eukaryota</taxon>
        <taxon>Metazoa</taxon>
        <taxon>Spiralia</taxon>
        <taxon>Lophotrochozoa</taxon>
        <taxon>Platyhelminthes</taxon>
        <taxon>Monogenea</taxon>
        <taxon>Polyopisthocotylea</taxon>
        <taxon>Polystomatidea</taxon>
        <taxon>Polystomatidae</taxon>
        <taxon>Protopolystoma</taxon>
    </lineage>
</organism>
<reference evidence="1" key="1">
    <citation type="submission" date="2018-11" db="EMBL/GenBank/DDBJ databases">
        <authorList>
            <consortium name="Pathogen Informatics"/>
        </authorList>
    </citation>
    <scope>NUCLEOTIDE SEQUENCE</scope>
</reference>
<evidence type="ECO:0000313" key="2">
    <source>
        <dbReference type="Proteomes" id="UP000784294"/>
    </source>
</evidence>
<dbReference type="Proteomes" id="UP000784294">
    <property type="component" value="Unassembled WGS sequence"/>
</dbReference>
<accession>A0A3S4ZZL9</accession>
<dbReference type="EMBL" id="CAAALY010026338">
    <property type="protein sequence ID" value="VEL15899.1"/>
    <property type="molecule type" value="Genomic_DNA"/>
</dbReference>
<name>A0A3S4ZZL9_9PLAT</name>
<sequence length="76" mass="8683">MKDILLASEQALQRRFLEHQSAVARIACDQLDADKHLDKILANRRQDQSDLLARLTSEVKISLLYVSCLLTHLLLI</sequence>
<comment type="caution">
    <text evidence="1">The sequence shown here is derived from an EMBL/GenBank/DDBJ whole genome shotgun (WGS) entry which is preliminary data.</text>
</comment>